<dbReference type="Gene3D" id="3.30.750.24">
    <property type="entry name" value="STAS domain"/>
    <property type="match status" value="1"/>
</dbReference>
<gene>
    <name evidence="4" type="ORF">EHQ30_16190</name>
</gene>
<dbReference type="InterPro" id="IPR002645">
    <property type="entry name" value="STAS_dom"/>
</dbReference>
<name>A0A2M9Y0Y6_9LEPT</name>
<comment type="similarity">
    <text evidence="1 2">Belongs to the anti-sigma-factor antagonist family.</text>
</comment>
<dbReference type="SUPFAM" id="SSF52091">
    <property type="entry name" value="SpoIIaa-like"/>
    <property type="match status" value="1"/>
</dbReference>
<proteinExistence type="inferred from homology"/>
<feature type="domain" description="STAS" evidence="3">
    <location>
        <begin position="1"/>
        <end position="107"/>
    </location>
</feature>
<accession>A0A2M9Y0Y6</accession>
<dbReference type="CDD" id="cd07043">
    <property type="entry name" value="STAS_anti-anti-sigma_factors"/>
    <property type="match status" value="1"/>
</dbReference>
<dbReference type="OrthoDB" id="9793697at2"/>
<dbReference type="RefSeq" id="WP_002974097.1">
    <property type="nucleotide sequence ID" value="NZ_NPDQ01000004.1"/>
</dbReference>
<sequence length="107" mass="11749">MNFTTKQVKNHTVVTLEGSLDIYSAPALKKELHKIIDDGAESVAIDMVNIKLLDSSGIALLANLQKKLKSEEGQFFLLNVSQDVMVILKLSSLDKFFTILGGESELP</sequence>
<dbReference type="Proteomes" id="UP000297891">
    <property type="component" value="Unassembled WGS sequence"/>
</dbReference>
<keyword evidence="5" id="KW-1185">Reference proteome</keyword>
<evidence type="ECO:0000313" key="5">
    <source>
        <dbReference type="Proteomes" id="UP000297891"/>
    </source>
</evidence>
<protein>
    <recommendedName>
        <fullName evidence="2">Anti-sigma factor antagonist</fullName>
    </recommendedName>
</protein>
<dbReference type="Pfam" id="PF01740">
    <property type="entry name" value="STAS"/>
    <property type="match status" value="1"/>
</dbReference>
<evidence type="ECO:0000256" key="1">
    <source>
        <dbReference type="ARBA" id="ARBA00009013"/>
    </source>
</evidence>
<dbReference type="NCBIfam" id="TIGR00377">
    <property type="entry name" value="ant_ant_sig"/>
    <property type="match status" value="1"/>
</dbReference>
<organism evidence="4 5">
    <name type="scientific">Leptospira brenneri</name>
    <dbReference type="NCBI Taxonomy" id="2023182"/>
    <lineage>
        <taxon>Bacteria</taxon>
        <taxon>Pseudomonadati</taxon>
        <taxon>Spirochaetota</taxon>
        <taxon>Spirochaetia</taxon>
        <taxon>Leptospirales</taxon>
        <taxon>Leptospiraceae</taxon>
        <taxon>Leptospira</taxon>
    </lineage>
</organism>
<dbReference type="GO" id="GO:0043856">
    <property type="term" value="F:anti-sigma factor antagonist activity"/>
    <property type="evidence" value="ECO:0007669"/>
    <property type="project" value="InterPro"/>
</dbReference>
<dbReference type="EMBL" id="RQFP01000014">
    <property type="protein sequence ID" value="TGK91733.1"/>
    <property type="molecule type" value="Genomic_DNA"/>
</dbReference>
<evidence type="ECO:0000313" key="4">
    <source>
        <dbReference type="EMBL" id="TGK91733.1"/>
    </source>
</evidence>
<evidence type="ECO:0000259" key="3">
    <source>
        <dbReference type="PROSITE" id="PS50801"/>
    </source>
</evidence>
<dbReference type="PROSITE" id="PS50801">
    <property type="entry name" value="STAS"/>
    <property type="match status" value="1"/>
</dbReference>
<dbReference type="PANTHER" id="PTHR33495">
    <property type="entry name" value="ANTI-SIGMA FACTOR ANTAGONIST TM_1081-RELATED-RELATED"/>
    <property type="match status" value="1"/>
</dbReference>
<dbReference type="AlphaFoldDB" id="A0A2M9Y0Y6"/>
<dbReference type="InterPro" id="IPR003658">
    <property type="entry name" value="Anti-sigma_ant"/>
</dbReference>
<evidence type="ECO:0000256" key="2">
    <source>
        <dbReference type="RuleBase" id="RU003749"/>
    </source>
</evidence>
<reference evidence="4" key="1">
    <citation type="journal article" date="2019" name="PLoS Negl. Trop. Dis.">
        <title>Revisiting the worldwide diversity of Leptospira species in the environment.</title>
        <authorList>
            <person name="Vincent A.T."/>
            <person name="Schiettekatte O."/>
            <person name="Bourhy P."/>
            <person name="Veyrier F.J."/>
            <person name="Picardeau M."/>
        </authorList>
    </citation>
    <scope>NUCLEOTIDE SEQUENCE [LARGE SCALE GENOMIC DNA]</scope>
    <source>
        <strain evidence="4">201800277</strain>
    </source>
</reference>
<dbReference type="InterPro" id="IPR036513">
    <property type="entry name" value="STAS_dom_sf"/>
</dbReference>
<comment type="caution">
    <text evidence="4">The sequence shown here is derived from an EMBL/GenBank/DDBJ whole genome shotgun (WGS) entry which is preliminary data.</text>
</comment>